<evidence type="ECO:0000313" key="2">
    <source>
        <dbReference type="Proteomes" id="UP000028549"/>
    </source>
</evidence>
<keyword evidence="2" id="KW-1185">Reference proteome</keyword>
<reference evidence="1 2" key="1">
    <citation type="journal article" date="2005" name="Int. J. Syst. Evol. Microbiol.">
        <title>Bacillus cibi sp. nov., isolated from jeotgal, a traditional Korean fermented seafood.</title>
        <authorList>
            <person name="Yoon J.H."/>
            <person name="Lee C.H."/>
            <person name="Oh T.K."/>
        </authorList>
    </citation>
    <scope>NUCLEOTIDE SEQUENCE [LARGE SCALE GENOMIC DNA]</scope>
    <source>
        <strain evidence="1 2">DSM 16189</strain>
    </source>
</reference>
<dbReference type="Proteomes" id="UP000028549">
    <property type="component" value="Unassembled WGS sequence"/>
</dbReference>
<sequence length="69" mass="7625">MVPNSEISAIKRKKRWFDGTELGDKCHQTGETAGLMVPNSEISAIKPENRWLDGSELGDKCHQTGKLLA</sequence>
<organism evidence="1 2">
    <name type="scientific">Metabacillus indicus</name>
    <name type="common">Bacillus indicus</name>
    <dbReference type="NCBI Taxonomy" id="246786"/>
    <lineage>
        <taxon>Bacteria</taxon>
        <taxon>Bacillati</taxon>
        <taxon>Bacillota</taxon>
        <taxon>Bacilli</taxon>
        <taxon>Bacillales</taxon>
        <taxon>Bacillaceae</taxon>
        <taxon>Metabacillus</taxon>
    </lineage>
</organism>
<protein>
    <submittedName>
        <fullName evidence="1">Uncharacterized protein</fullName>
    </submittedName>
</protein>
<dbReference type="EMBL" id="JNVC02000024">
    <property type="protein sequence ID" value="KEZ47452.1"/>
    <property type="molecule type" value="Genomic_DNA"/>
</dbReference>
<proteinExistence type="predicted"/>
<dbReference type="RefSeq" id="WP_029567339.1">
    <property type="nucleotide sequence ID" value="NZ_JNVC02000024.1"/>
</dbReference>
<dbReference type="STRING" id="246786.GS18_0221785"/>
<name>A0A084GJE0_METID</name>
<accession>A0A084GJE0</accession>
<evidence type="ECO:0000313" key="1">
    <source>
        <dbReference type="EMBL" id="KEZ47452.1"/>
    </source>
</evidence>
<gene>
    <name evidence="1" type="ORF">GS18_0221785</name>
</gene>
<comment type="caution">
    <text evidence="1">The sequence shown here is derived from an EMBL/GenBank/DDBJ whole genome shotgun (WGS) entry which is preliminary data.</text>
</comment>
<dbReference type="AlphaFoldDB" id="A0A084GJE0"/>